<name>A0AAF0IBF5_ODILC</name>
<evidence type="ECO:0000313" key="5">
    <source>
        <dbReference type="Proteomes" id="UP000186851"/>
    </source>
</evidence>
<dbReference type="GO" id="GO:0006412">
    <property type="term" value="P:translation"/>
    <property type="evidence" value="ECO:0007669"/>
    <property type="project" value="InterPro"/>
</dbReference>
<dbReference type="EMBL" id="CP091871">
    <property type="protein sequence ID" value="WEU40703.1"/>
    <property type="molecule type" value="Genomic_DNA"/>
</dbReference>
<feature type="region of interest" description="Disordered" evidence="3">
    <location>
        <begin position="1"/>
        <end position="32"/>
    </location>
</feature>
<keyword evidence="1 4" id="KW-0689">Ribosomal protein</keyword>
<dbReference type="AlphaFoldDB" id="A0AAF0IBF5"/>
<dbReference type="Proteomes" id="UP000186851">
    <property type="component" value="Chromosome"/>
</dbReference>
<evidence type="ECO:0000313" key="4">
    <source>
        <dbReference type="EMBL" id="WEU40703.1"/>
    </source>
</evidence>
<dbReference type="KEGG" id="oyw:OdinLCB4_001895"/>
<evidence type="ECO:0000256" key="1">
    <source>
        <dbReference type="ARBA" id="ARBA00022980"/>
    </source>
</evidence>
<accession>A0AAF0IBF5</accession>
<dbReference type="NCBIfam" id="NF006817">
    <property type="entry name" value="PRK09336.1"/>
    <property type="match status" value="1"/>
</dbReference>
<evidence type="ECO:0000256" key="2">
    <source>
        <dbReference type="ARBA" id="ARBA00023274"/>
    </source>
</evidence>
<keyword evidence="2" id="KW-0687">Ribonucleoprotein</keyword>
<dbReference type="GO" id="GO:0003735">
    <property type="term" value="F:structural constituent of ribosome"/>
    <property type="evidence" value="ECO:0007669"/>
    <property type="project" value="InterPro"/>
</dbReference>
<reference evidence="4" key="2">
    <citation type="journal article" date="2022" name="Nat. Microbiol.">
        <title>A closed Candidatus Odinarchaeum chromosome exposes Asgard archaeal viruses.</title>
        <authorList>
            <person name="Tamarit D."/>
            <person name="Caceres E.F."/>
            <person name="Krupovic M."/>
            <person name="Nijland R."/>
            <person name="Eme L."/>
            <person name="Robinson N.P."/>
            <person name="Ettema T.J.G."/>
        </authorList>
    </citation>
    <scope>NUCLEOTIDE SEQUENCE</scope>
    <source>
        <strain evidence="4">LCB_4</strain>
    </source>
</reference>
<dbReference type="GO" id="GO:1990904">
    <property type="term" value="C:ribonucleoprotein complex"/>
    <property type="evidence" value="ECO:0007669"/>
    <property type="project" value="UniProtKB-KW"/>
</dbReference>
<organism evidence="4 5">
    <name type="scientific">Odinarchaeota yellowstonii (strain LCB_4)</name>
    <dbReference type="NCBI Taxonomy" id="1841599"/>
    <lineage>
        <taxon>Archaea</taxon>
        <taxon>Promethearchaeati</taxon>
        <taxon>Candidatus Odinarchaeota</taxon>
        <taxon>Candidatus Odinarchaeia</taxon>
        <taxon>Candidatus Odinarchaeales</taxon>
        <taxon>Candidatus Odinarchaeaceae</taxon>
        <taxon>Candidatus Odinarchaeum</taxon>
    </lineage>
</organism>
<dbReference type="Pfam" id="PF04758">
    <property type="entry name" value="Ribosomal_S30"/>
    <property type="match status" value="1"/>
</dbReference>
<evidence type="ECO:0000256" key="3">
    <source>
        <dbReference type="SAM" id="MobiDB-lite"/>
    </source>
</evidence>
<dbReference type="InterPro" id="IPR006846">
    <property type="entry name" value="Ribosomal_eS30"/>
</dbReference>
<sequence>MPGSHGSLTKAGKVRSQTPKVQAKVVPTPIPRRRNRINYVKRVVNNIQPGQRV</sequence>
<protein>
    <submittedName>
        <fullName evidence="4">30S ribosomal protein S30e</fullName>
    </submittedName>
</protein>
<gene>
    <name evidence="4" type="ORF">OdinLCB4_001895</name>
</gene>
<reference evidence="4" key="1">
    <citation type="journal article" date="2017" name="Nature">
        <title>Asgard archaea illuminate the origin of eukaryotic cellular complexity.</title>
        <authorList>
            <person name="Zaremba-Niedzwiedzka K."/>
            <person name="Caceres E.F."/>
            <person name="Saw J.H."/>
            <person name="Backstrom D."/>
            <person name="Juzokaite L."/>
            <person name="Vancaester E."/>
            <person name="Seitz K.W."/>
            <person name="Anantharaman K."/>
            <person name="Starnawski P."/>
            <person name="Kjeldsen K.U."/>
            <person name="Scott M.B."/>
            <person name="Nunoura T."/>
            <person name="Banfield J.F."/>
            <person name="Schramm A."/>
            <person name="Baker B.J."/>
            <person name="Spang A."/>
            <person name="Ettema T.J.G."/>
        </authorList>
    </citation>
    <scope>NUCLEOTIDE SEQUENCE</scope>
    <source>
        <strain evidence="4">LCB_4</strain>
    </source>
</reference>
<dbReference type="GO" id="GO:0005840">
    <property type="term" value="C:ribosome"/>
    <property type="evidence" value="ECO:0007669"/>
    <property type="project" value="UniProtKB-KW"/>
</dbReference>
<proteinExistence type="predicted"/>